<dbReference type="Gene3D" id="3.20.20.150">
    <property type="entry name" value="Divalent-metal-dependent TIM barrel enzymes"/>
    <property type="match status" value="1"/>
</dbReference>
<name>A0A415EQM1_ENTCA</name>
<sequence>MTKPKIALQLWSIQEDCKTDLFEALKTVKQNGYDGVEFAGYHGHSAAQIKEMLEQLDLAVAASHIPFEALRDRFEETVAFEKTIGNQRIVIPYASFDSLEKWQAFAAELTQITQKLQAEGLTCYYHNHAHEFTEVAGESMIDELIKDNPQLRLEADLYWLAFANVAVLPWLKERETKVGLVHIKDMQEQPQESTEIGNGILPIKSYVEAAKALELPWLIVEQEAFQKFAPLEASGIDYLQLKNIVEEVYQ</sequence>
<dbReference type="InterPro" id="IPR036237">
    <property type="entry name" value="Xyl_isomerase-like_sf"/>
</dbReference>
<dbReference type="Proteomes" id="UP000286288">
    <property type="component" value="Unassembled WGS sequence"/>
</dbReference>
<evidence type="ECO:0000313" key="1">
    <source>
        <dbReference type="EMBL" id="RHK05612.1"/>
    </source>
</evidence>
<evidence type="ECO:0000313" key="2">
    <source>
        <dbReference type="Proteomes" id="UP000286288"/>
    </source>
</evidence>
<dbReference type="InterPro" id="IPR013022">
    <property type="entry name" value="Xyl_isomerase-like_TIM-brl"/>
</dbReference>
<gene>
    <name evidence="1" type="ORF">DW084_12755</name>
</gene>
<dbReference type="EMBL" id="QRMZ01000017">
    <property type="protein sequence ID" value="RHK05612.1"/>
    <property type="molecule type" value="Genomic_DNA"/>
</dbReference>
<protein>
    <submittedName>
        <fullName evidence="1">Sugar phosphate isomerase/epimerase</fullName>
    </submittedName>
</protein>
<dbReference type="AlphaFoldDB" id="A0A415EQM1"/>
<organism evidence="1 2">
    <name type="scientific">Enterococcus casseliflavus</name>
    <name type="common">Enterococcus flavescens</name>
    <dbReference type="NCBI Taxonomy" id="37734"/>
    <lineage>
        <taxon>Bacteria</taxon>
        <taxon>Bacillati</taxon>
        <taxon>Bacillota</taxon>
        <taxon>Bacilli</taxon>
        <taxon>Lactobacillales</taxon>
        <taxon>Enterococcaceae</taxon>
        <taxon>Enterococcus</taxon>
    </lineage>
</organism>
<accession>A0A415EQM1</accession>
<keyword evidence="1" id="KW-0413">Isomerase</keyword>
<dbReference type="GO" id="GO:0016853">
    <property type="term" value="F:isomerase activity"/>
    <property type="evidence" value="ECO:0007669"/>
    <property type="project" value="UniProtKB-KW"/>
</dbReference>
<dbReference type="InterPro" id="IPR050312">
    <property type="entry name" value="IolE/XylAMocC-like"/>
</dbReference>
<proteinExistence type="predicted"/>
<dbReference type="PANTHER" id="PTHR12110">
    <property type="entry name" value="HYDROXYPYRUVATE ISOMERASE"/>
    <property type="match status" value="1"/>
</dbReference>
<dbReference type="Pfam" id="PF01261">
    <property type="entry name" value="AP_endonuc_2"/>
    <property type="match status" value="1"/>
</dbReference>
<dbReference type="PANTHER" id="PTHR12110:SF41">
    <property type="entry name" value="INOSOSE DEHYDRATASE"/>
    <property type="match status" value="1"/>
</dbReference>
<reference evidence="1 2" key="1">
    <citation type="submission" date="2018-08" db="EMBL/GenBank/DDBJ databases">
        <title>A genome reference for cultivated species of the human gut microbiota.</title>
        <authorList>
            <person name="Zou Y."/>
            <person name="Xue W."/>
            <person name="Luo G."/>
        </authorList>
    </citation>
    <scope>NUCLEOTIDE SEQUENCE [LARGE SCALE GENOMIC DNA]</scope>
    <source>
        <strain evidence="1 2">AF48-16</strain>
    </source>
</reference>
<dbReference type="RefSeq" id="WP_015510337.1">
    <property type="nucleotide sequence ID" value="NZ_CABHBI010000006.1"/>
</dbReference>
<dbReference type="SUPFAM" id="SSF51658">
    <property type="entry name" value="Xylose isomerase-like"/>
    <property type="match status" value="1"/>
</dbReference>
<comment type="caution">
    <text evidence="1">The sequence shown here is derived from an EMBL/GenBank/DDBJ whole genome shotgun (WGS) entry which is preliminary data.</text>
</comment>
<dbReference type="GeneID" id="15143231"/>